<gene>
    <name evidence="1" type="ORF">D3P08_13880</name>
</gene>
<keyword evidence="2" id="KW-1185">Reference proteome</keyword>
<dbReference type="EMBL" id="QXQA01000008">
    <property type="protein sequence ID" value="RIX52063.1"/>
    <property type="molecule type" value="Genomic_DNA"/>
</dbReference>
<evidence type="ECO:0000313" key="1">
    <source>
        <dbReference type="EMBL" id="RIX52063.1"/>
    </source>
</evidence>
<name>A0A3A1V0C5_9BACL</name>
<evidence type="ECO:0000313" key="2">
    <source>
        <dbReference type="Proteomes" id="UP000266482"/>
    </source>
</evidence>
<protein>
    <submittedName>
        <fullName evidence="1">Uncharacterized protein</fullName>
    </submittedName>
</protein>
<organism evidence="1 2">
    <name type="scientific">Paenibacillus nanensis</name>
    <dbReference type="NCBI Taxonomy" id="393251"/>
    <lineage>
        <taxon>Bacteria</taxon>
        <taxon>Bacillati</taxon>
        <taxon>Bacillota</taxon>
        <taxon>Bacilli</taxon>
        <taxon>Bacillales</taxon>
        <taxon>Paenibacillaceae</taxon>
        <taxon>Paenibacillus</taxon>
    </lineage>
</organism>
<proteinExistence type="predicted"/>
<dbReference type="Proteomes" id="UP000266482">
    <property type="component" value="Unassembled WGS sequence"/>
</dbReference>
<sequence length="111" mass="12055">MGNGVNTLWVGLAVREAGEVPDGIEALGVCGGLGARARVYGDEAHMRRVYDAVFAWLEQSPDYETDRGQGVLGMETVPLEPVNALTIPYSEIDTFHFKHLIGKRPSQRGGL</sequence>
<dbReference type="OrthoDB" id="2636499at2"/>
<reference evidence="1 2" key="1">
    <citation type="submission" date="2018-09" db="EMBL/GenBank/DDBJ databases">
        <title>Paenibacillus aracenensis nov. sp. isolated from a cave in southern Spain.</title>
        <authorList>
            <person name="Jurado V."/>
            <person name="Gutierrez-Patricio S."/>
            <person name="Gonzalez-Pimentel J.L."/>
            <person name="Miller A.Z."/>
            <person name="Laiz L."/>
            <person name="Saiz-Jimenez C."/>
        </authorList>
    </citation>
    <scope>NUCLEOTIDE SEQUENCE [LARGE SCALE GENOMIC DNA]</scope>
    <source>
        <strain evidence="1 2">DSM 22867</strain>
    </source>
</reference>
<comment type="caution">
    <text evidence="1">The sequence shown here is derived from an EMBL/GenBank/DDBJ whole genome shotgun (WGS) entry which is preliminary data.</text>
</comment>
<dbReference type="RefSeq" id="WP_119600295.1">
    <property type="nucleotide sequence ID" value="NZ_QXQA01000008.1"/>
</dbReference>
<accession>A0A3A1V0C5</accession>
<dbReference type="AlphaFoldDB" id="A0A3A1V0C5"/>